<dbReference type="PROSITE" id="PS00101">
    <property type="entry name" value="HEXAPEP_TRANSFERASES"/>
    <property type="match status" value="1"/>
</dbReference>
<keyword evidence="7" id="KW-1185">Reference proteome</keyword>
<comment type="similarity">
    <text evidence="1">Belongs to the transferase hexapeptide repeat family.</text>
</comment>
<dbReference type="GO" id="GO:0016746">
    <property type="term" value="F:acyltransferase activity"/>
    <property type="evidence" value="ECO:0007669"/>
    <property type="project" value="UniProtKB-KW"/>
</dbReference>
<evidence type="ECO:0000313" key="7">
    <source>
        <dbReference type="Proteomes" id="UP000002770"/>
    </source>
</evidence>
<dbReference type="FunFam" id="2.160.10.10:FF:000037">
    <property type="entry name" value="Streptogramin A acetyltransferase"/>
    <property type="match status" value="1"/>
</dbReference>
<keyword evidence="4" id="KW-0046">Antibiotic resistance</keyword>
<keyword evidence="3" id="KW-0677">Repeat</keyword>
<proteinExistence type="inferred from homology"/>
<name>G9EPB5_9GAMM</name>
<evidence type="ECO:0000256" key="2">
    <source>
        <dbReference type="ARBA" id="ARBA00022679"/>
    </source>
</evidence>
<evidence type="ECO:0000256" key="3">
    <source>
        <dbReference type="ARBA" id="ARBA00022737"/>
    </source>
</evidence>
<dbReference type="EMBL" id="JH413822">
    <property type="protein sequence ID" value="EHL30950.1"/>
    <property type="molecule type" value="Genomic_DNA"/>
</dbReference>
<dbReference type="Proteomes" id="UP000002770">
    <property type="component" value="Unassembled WGS sequence"/>
</dbReference>
<dbReference type="PANTHER" id="PTHR43300">
    <property type="entry name" value="ACETYLTRANSFERASE"/>
    <property type="match status" value="1"/>
</dbReference>
<dbReference type="PANTHER" id="PTHR43300:SF11">
    <property type="entry name" value="ACETYLTRANSFERASE RV3034C-RELATED"/>
    <property type="match status" value="1"/>
</dbReference>
<dbReference type="InterPro" id="IPR001451">
    <property type="entry name" value="Hexapep"/>
</dbReference>
<dbReference type="HOGENOM" id="CLU_051638_5_3_6"/>
<dbReference type="STRING" id="658187.LDG_7099"/>
<evidence type="ECO:0000313" key="6">
    <source>
        <dbReference type="EMBL" id="EHL30950.1"/>
    </source>
</evidence>
<dbReference type="InParanoid" id="G9EPB5"/>
<dbReference type="SUPFAM" id="SSF51161">
    <property type="entry name" value="Trimeric LpxA-like enzymes"/>
    <property type="match status" value="1"/>
</dbReference>
<dbReference type="AlphaFoldDB" id="G9EPB5"/>
<dbReference type="InterPro" id="IPR011004">
    <property type="entry name" value="Trimer_LpxA-like_sf"/>
</dbReference>
<dbReference type="GO" id="GO:0046677">
    <property type="term" value="P:response to antibiotic"/>
    <property type="evidence" value="ECO:0007669"/>
    <property type="project" value="UniProtKB-KW"/>
</dbReference>
<evidence type="ECO:0000256" key="1">
    <source>
        <dbReference type="ARBA" id="ARBA00007274"/>
    </source>
</evidence>
<protein>
    <submittedName>
        <fullName evidence="6">Uncharacterized protein</fullName>
    </submittedName>
</protein>
<organism evidence="6 7">
    <name type="scientific">Legionella drancourtii LLAP12</name>
    <dbReference type="NCBI Taxonomy" id="658187"/>
    <lineage>
        <taxon>Bacteria</taxon>
        <taxon>Pseudomonadati</taxon>
        <taxon>Pseudomonadota</taxon>
        <taxon>Gammaproteobacteria</taxon>
        <taxon>Legionellales</taxon>
        <taxon>Legionellaceae</taxon>
        <taxon>Legionella</taxon>
    </lineage>
</organism>
<dbReference type="InterPro" id="IPR050179">
    <property type="entry name" value="Trans_hexapeptide_repeat"/>
</dbReference>
<dbReference type="Pfam" id="PF00132">
    <property type="entry name" value="Hexapep"/>
    <property type="match status" value="1"/>
</dbReference>
<accession>G9EPB5</accession>
<dbReference type="eggNOG" id="COG0110">
    <property type="taxonomic scope" value="Bacteria"/>
</dbReference>
<dbReference type="Gene3D" id="2.160.10.10">
    <property type="entry name" value="Hexapeptide repeat proteins"/>
    <property type="match status" value="1"/>
</dbReference>
<dbReference type="InterPro" id="IPR018357">
    <property type="entry name" value="Hexapep_transf_CS"/>
</dbReference>
<dbReference type="CDD" id="cd03349">
    <property type="entry name" value="LbH_XAT"/>
    <property type="match status" value="1"/>
</dbReference>
<sequence>MPKYRRWYVLGRKVMVERNYPNPNTLYPIEGVSRTAYLKNIITNPQIIVGDYTYYDDPEDVHNFEKNILYLFDFMGDKLIIGKFCQIATGVRFIMNGSNHAMNGFSTYPFKVFGGEWAEKDPMQVVSKGDTVVGNDVWIGNSVTIMQGVKIGDGAIIGTNSLVTKDVEPYTIVGGNPAKEIRKRFDEETIQLLLALKWWDWDVQKITDNLEVITNGKIDELKRIYAENK</sequence>
<gene>
    <name evidence="6" type="ORF">LDG_7099</name>
</gene>
<evidence type="ECO:0000256" key="5">
    <source>
        <dbReference type="ARBA" id="ARBA00023315"/>
    </source>
</evidence>
<reference evidence="6 7" key="1">
    <citation type="journal article" date="2011" name="BMC Genomics">
        <title>Insight into cross-talk between intra-amoebal pathogens.</title>
        <authorList>
            <person name="Gimenez G."/>
            <person name="Bertelli C."/>
            <person name="Moliner C."/>
            <person name="Robert C."/>
            <person name="Raoult D."/>
            <person name="Fournier P.E."/>
            <person name="Greub G."/>
        </authorList>
    </citation>
    <scope>NUCLEOTIDE SEQUENCE [LARGE SCALE GENOMIC DNA]</scope>
    <source>
        <strain evidence="6 7">LLAP12</strain>
    </source>
</reference>
<evidence type="ECO:0000256" key="4">
    <source>
        <dbReference type="ARBA" id="ARBA00023251"/>
    </source>
</evidence>
<keyword evidence="2" id="KW-0808">Transferase</keyword>
<keyword evidence="5" id="KW-0012">Acyltransferase</keyword>